<organism evidence="4 5">
    <name type="scientific">Stephania yunnanensis</name>
    <dbReference type="NCBI Taxonomy" id="152371"/>
    <lineage>
        <taxon>Eukaryota</taxon>
        <taxon>Viridiplantae</taxon>
        <taxon>Streptophyta</taxon>
        <taxon>Embryophyta</taxon>
        <taxon>Tracheophyta</taxon>
        <taxon>Spermatophyta</taxon>
        <taxon>Magnoliopsida</taxon>
        <taxon>Ranunculales</taxon>
        <taxon>Menispermaceae</taxon>
        <taxon>Menispermoideae</taxon>
        <taxon>Cissampelideae</taxon>
        <taxon>Stephania</taxon>
    </lineage>
</organism>
<feature type="domain" description="Probable zinc-ribbon" evidence="2">
    <location>
        <begin position="598"/>
        <end position="642"/>
    </location>
</feature>
<dbReference type="EMBL" id="JBBNAF010000001">
    <property type="protein sequence ID" value="KAK9167891.1"/>
    <property type="molecule type" value="Genomic_DNA"/>
</dbReference>
<name>A0AAP0Q9F3_9MAGN</name>
<comment type="caution">
    <text evidence="4">The sequence shown here is derived from an EMBL/GenBank/DDBJ whole genome shotgun (WGS) entry which is preliminary data.</text>
</comment>
<evidence type="ECO:0000256" key="1">
    <source>
        <dbReference type="SAM" id="MobiDB-lite"/>
    </source>
</evidence>
<dbReference type="GO" id="GO:1900150">
    <property type="term" value="P:regulation of defense response to fungus"/>
    <property type="evidence" value="ECO:0007669"/>
    <property type="project" value="InterPro"/>
</dbReference>
<feature type="region of interest" description="Disordered" evidence="1">
    <location>
        <begin position="711"/>
        <end position="791"/>
    </location>
</feature>
<feature type="domain" description="Enhanced disease resistance 4-like N-terminal" evidence="3">
    <location>
        <begin position="7"/>
        <end position="40"/>
    </location>
</feature>
<feature type="compositionally biased region" description="Basic and acidic residues" evidence="1">
    <location>
        <begin position="61"/>
        <end position="81"/>
    </location>
</feature>
<evidence type="ECO:0008006" key="6">
    <source>
        <dbReference type="Google" id="ProtNLM"/>
    </source>
</evidence>
<feature type="region of interest" description="Disordered" evidence="1">
    <location>
        <begin position="42"/>
        <end position="163"/>
    </location>
</feature>
<evidence type="ECO:0000259" key="2">
    <source>
        <dbReference type="Pfam" id="PF11331"/>
    </source>
</evidence>
<feature type="compositionally biased region" description="Basic and acidic residues" evidence="1">
    <location>
        <begin position="197"/>
        <end position="210"/>
    </location>
</feature>
<accession>A0AAP0Q9F3</accession>
<dbReference type="Proteomes" id="UP001420932">
    <property type="component" value="Unassembled WGS sequence"/>
</dbReference>
<dbReference type="Pfam" id="PF22910">
    <property type="entry name" value="EDR4-like_1st"/>
    <property type="match status" value="1"/>
</dbReference>
<dbReference type="AlphaFoldDB" id="A0AAP0Q9F3"/>
<proteinExistence type="predicted"/>
<dbReference type="InterPro" id="IPR021480">
    <property type="entry name" value="Zinc_ribbon_12"/>
</dbReference>
<feature type="compositionally biased region" description="Polar residues" evidence="1">
    <location>
        <begin position="148"/>
        <end position="163"/>
    </location>
</feature>
<dbReference type="PANTHER" id="PTHR31105:SF38">
    <property type="entry name" value="PROTEIN ENHANCED DISEASE RESISTANCE 4"/>
    <property type="match status" value="1"/>
</dbReference>
<feature type="region of interest" description="Disordered" evidence="1">
    <location>
        <begin position="179"/>
        <end position="217"/>
    </location>
</feature>
<protein>
    <recommendedName>
        <fullName evidence="6">Zinc-ribbon domain-containing protein</fullName>
    </recommendedName>
</protein>
<keyword evidence="5" id="KW-1185">Reference proteome</keyword>
<evidence type="ECO:0000313" key="4">
    <source>
        <dbReference type="EMBL" id="KAK9167891.1"/>
    </source>
</evidence>
<dbReference type="Pfam" id="PF11331">
    <property type="entry name" value="Zn_ribbon_12"/>
    <property type="match status" value="1"/>
</dbReference>
<reference evidence="4 5" key="1">
    <citation type="submission" date="2024-01" db="EMBL/GenBank/DDBJ databases">
        <title>Genome assemblies of Stephania.</title>
        <authorList>
            <person name="Yang L."/>
        </authorList>
    </citation>
    <scope>NUCLEOTIDE SEQUENCE [LARGE SCALE GENOMIC DNA]</scope>
    <source>
        <strain evidence="4">YNDBR</strain>
        <tissue evidence="4">Leaf</tissue>
    </source>
</reference>
<evidence type="ECO:0000313" key="5">
    <source>
        <dbReference type="Proteomes" id="UP001420932"/>
    </source>
</evidence>
<dbReference type="InterPro" id="IPR040244">
    <property type="entry name" value="EDR4-like"/>
</dbReference>
<dbReference type="PANTHER" id="PTHR31105">
    <property type="entry name" value="EXTRA-LARGE G-PROTEIN-LIKE"/>
    <property type="match status" value="1"/>
</dbReference>
<sequence>MSSKRVKVRFVRCPKCWGILPELPDVPVYRCGGCNATLKAKNRKEDDDKKIVSSGNPASEDESKLETEMKDSDVFSRKDNLSSEVTTTNLLEDESDEYQREQCENGSSHEIFSSSEINSHEKEESSSETGGNSTKAGHDNGGGYFDSRPQSPEAQVFSRGSSPAYTVERSCKEILSHVNNSFSNRESETWANVEAQGPRREEPSDTKNYNEDSDEHSDDARIIGSLAGAIKSSGTTNSNAYDGSVSSYDGWDDQVSDRQQYQYRPVPVLDSTNERRPTTTARENFRVTNKMNARVEEHNQAIKFSSMSLNEEHSLSTMGDAQLDPIRYDVQAHQRLNSCGSEGLHLAPHAKVFERENFVHKEHLRRDCNTAAHHDHLGHSKYGHKEFMYSSSLNNEELDCVECDPMELLRKVDELREQLKKSYAYQRTAANENFPDRYTRRENPWPLYRNHNPRDQENFQSYNASYSQQSPGSFRPRKSMTHHYGCLQRPFSGTLTNCTHHAEHSHSHSCYEDSRYLRNLEQSSVLGGLHGRRRGDMCFDPCSSSSSSPCRQKHSNCHCQVCDLQPITHYSTEMAYEVETLYRKERRQAMKRHYRPVAGGAPFISCYSCSELLHIPADFLLTSKKCHKLQCGSCFKVLKFSLHERIHIVPYSPKPVLTPPPSEVDDSLAAIGTRNSTHVVRNCTHGDPTSYSEDYGLSTCKSCSTESEVTFVSPGGPALPTSTTVDHMDPYSNGSNEVTEEKRKRLVSSHQEGKQKNPMEPQVFVGSSSNEIGSPLHRLMGYSSPSEVITS</sequence>
<gene>
    <name evidence="4" type="ORF">Syun_000031</name>
</gene>
<dbReference type="InterPro" id="IPR055126">
    <property type="entry name" value="EDR4-like_N"/>
</dbReference>
<evidence type="ECO:0000259" key="3">
    <source>
        <dbReference type="Pfam" id="PF22910"/>
    </source>
</evidence>